<evidence type="ECO:0000256" key="6">
    <source>
        <dbReference type="ARBA" id="ARBA00023136"/>
    </source>
</evidence>
<feature type="domain" description="ABC transmembrane type-1" evidence="9">
    <location>
        <begin position="19"/>
        <end position="293"/>
    </location>
</feature>
<dbReference type="Gene3D" id="1.20.1560.10">
    <property type="entry name" value="ABC transporter type 1, transmembrane domain"/>
    <property type="match status" value="1"/>
</dbReference>
<dbReference type="Gene3D" id="3.40.50.300">
    <property type="entry name" value="P-loop containing nucleotide triphosphate hydrolases"/>
    <property type="match status" value="1"/>
</dbReference>
<evidence type="ECO:0000256" key="4">
    <source>
        <dbReference type="ARBA" id="ARBA00022840"/>
    </source>
</evidence>
<keyword evidence="2 7" id="KW-0812">Transmembrane</keyword>
<dbReference type="SUPFAM" id="SSF90123">
    <property type="entry name" value="ABC transporter transmembrane region"/>
    <property type="match status" value="1"/>
</dbReference>
<dbReference type="PROSITE" id="PS50929">
    <property type="entry name" value="ABC_TM1F"/>
    <property type="match status" value="1"/>
</dbReference>
<feature type="domain" description="ABC transporter" evidence="8">
    <location>
        <begin position="326"/>
        <end position="558"/>
    </location>
</feature>
<keyword evidence="4 10" id="KW-0067">ATP-binding</keyword>
<dbReference type="SMART" id="SM00382">
    <property type="entry name" value="AAA"/>
    <property type="match status" value="1"/>
</dbReference>
<evidence type="ECO:0000259" key="8">
    <source>
        <dbReference type="PROSITE" id="PS50893"/>
    </source>
</evidence>
<dbReference type="EMBL" id="CP035282">
    <property type="protein sequence ID" value="QAT62243.1"/>
    <property type="molecule type" value="Genomic_DNA"/>
</dbReference>
<dbReference type="InterPro" id="IPR039421">
    <property type="entry name" value="Type_1_exporter"/>
</dbReference>
<dbReference type="InterPro" id="IPR036640">
    <property type="entry name" value="ABC1_TM_sf"/>
</dbReference>
<dbReference type="InterPro" id="IPR017871">
    <property type="entry name" value="ABC_transporter-like_CS"/>
</dbReference>
<evidence type="ECO:0000256" key="3">
    <source>
        <dbReference type="ARBA" id="ARBA00022741"/>
    </source>
</evidence>
<dbReference type="AlphaFoldDB" id="A0A410QDZ6"/>
<sequence>MNYLMKIVKKNKLLVGSYLLLGILLAFLENFTASYFQTLINKFNDRSLTASVIIIYAFVLVMLCVLSYLDEYPGRKLEHGIFLDLKIEALKKISRVDYKSYQTMGTGKLVQRIENGASAGKSMLFDFIFELTRKLIPSILFSMIFIYRINKIIMWVILIGYIFVFIVTNLLLKRLYRIKEHILLNEEEMNHFLVRGFMEMVIFRINKRFNYEIEKAKFAEKEIVGSKVKMTLIHEAFFTIFELMVISVKVAVIVYGWITKSFGIGAVVALISLVDNAYIPIAIFNVLYVQYKLDKGAFKRYTDFLDLDNDYQFGKGKMIPALRGNISFYGLKFLYGNRLIFNNLNLTVNSGEKIAFVGESGSGKSTLIKLLAGLLKPGGGKILVDDYDLSRIDLNSYYDYIDYVPQESSIFDGTLRENLVFNKNVDDKEIVNVLNQVELSGLYYKLKDGLGTELGEKGISLSGGERQRIALGRLWFSKANIILLDEATSAMDNITEENVMNHVMDLLKEKTVIVTAHRLNSIKNFERIVVFKNGDIIGQGKFQELLENNPYFRELYYATVNK</sequence>
<name>A0A410QDZ6_9FIRM</name>
<dbReference type="InterPro" id="IPR003593">
    <property type="entry name" value="AAA+_ATPase"/>
</dbReference>
<dbReference type="GO" id="GO:0005524">
    <property type="term" value="F:ATP binding"/>
    <property type="evidence" value="ECO:0007669"/>
    <property type="project" value="UniProtKB-KW"/>
</dbReference>
<keyword evidence="11" id="KW-1185">Reference proteome</keyword>
<feature type="transmembrane region" description="Helical" evidence="7">
    <location>
        <begin position="236"/>
        <end position="258"/>
    </location>
</feature>
<evidence type="ECO:0000313" key="10">
    <source>
        <dbReference type="EMBL" id="QAT62243.1"/>
    </source>
</evidence>
<dbReference type="GO" id="GO:0016887">
    <property type="term" value="F:ATP hydrolysis activity"/>
    <property type="evidence" value="ECO:0007669"/>
    <property type="project" value="InterPro"/>
</dbReference>
<feature type="transmembrane region" description="Helical" evidence="7">
    <location>
        <begin position="127"/>
        <end position="146"/>
    </location>
</feature>
<dbReference type="Pfam" id="PF00664">
    <property type="entry name" value="ABC_membrane"/>
    <property type="match status" value="1"/>
</dbReference>
<dbReference type="RefSeq" id="WP_128752776.1">
    <property type="nucleotide sequence ID" value="NZ_CP035282.1"/>
</dbReference>
<dbReference type="PANTHER" id="PTHR43394:SF1">
    <property type="entry name" value="ATP-BINDING CASSETTE SUB-FAMILY B MEMBER 10, MITOCHONDRIAL"/>
    <property type="match status" value="1"/>
</dbReference>
<evidence type="ECO:0000256" key="2">
    <source>
        <dbReference type="ARBA" id="ARBA00022692"/>
    </source>
</evidence>
<keyword evidence="3" id="KW-0547">Nucleotide-binding</keyword>
<evidence type="ECO:0000313" key="11">
    <source>
        <dbReference type="Proteomes" id="UP000287969"/>
    </source>
</evidence>
<dbReference type="InterPro" id="IPR027417">
    <property type="entry name" value="P-loop_NTPase"/>
</dbReference>
<dbReference type="InterPro" id="IPR011527">
    <property type="entry name" value="ABC1_TM_dom"/>
</dbReference>
<accession>A0A410QDZ6</accession>
<evidence type="ECO:0000256" key="7">
    <source>
        <dbReference type="SAM" id="Phobius"/>
    </source>
</evidence>
<dbReference type="Pfam" id="PF00005">
    <property type="entry name" value="ABC_tran"/>
    <property type="match status" value="1"/>
</dbReference>
<keyword evidence="6 7" id="KW-0472">Membrane</keyword>
<feature type="transmembrane region" description="Helical" evidence="7">
    <location>
        <begin position="264"/>
        <end position="289"/>
    </location>
</feature>
<comment type="subcellular location">
    <subcellularLocation>
        <location evidence="1">Cell membrane</location>
        <topology evidence="1">Multi-pass membrane protein</topology>
    </subcellularLocation>
</comment>
<dbReference type="PROSITE" id="PS50893">
    <property type="entry name" value="ABC_TRANSPORTER_2"/>
    <property type="match status" value="1"/>
</dbReference>
<feature type="transmembrane region" description="Helical" evidence="7">
    <location>
        <begin position="49"/>
        <end position="69"/>
    </location>
</feature>
<protein>
    <submittedName>
        <fullName evidence="10">ABC transporter ATP-binding protein</fullName>
    </submittedName>
</protein>
<organism evidence="10 11">
    <name type="scientific">Acidilutibacter cellobiosedens</name>
    <dbReference type="NCBI Taxonomy" id="2507161"/>
    <lineage>
        <taxon>Bacteria</taxon>
        <taxon>Bacillati</taxon>
        <taxon>Bacillota</taxon>
        <taxon>Tissierellia</taxon>
        <taxon>Tissierellales</taxon>
        <taxon>Acidilutibacteraceae</taxon>
        <taxon>Acidilutibacter</taxon>
    </lineage>
</organism>
<proteinExistence type="predicted"/>
<keyword evidence="5 7" id="KW-1133">Transmembrane helix</keyword>
<gene>
    <name evidence="10" type="ORF">EQM13_11925</name>
</gene>
<dbReference type="InterPro" id="IPR003439">
    <property type="entry name" value="ABC_transporter-like_ATP-bd"/>
</dbReference>
<dbReference type="OrthoDB" id="9802264at2"/>
<reference evidence="11" key="1">
    <citation type="submission" date="2019-01" db="EMBL/GenBank/DDBJ databases">
        <title>Draft genomes of a novel of Sporanaerobacter strains.</title>
        <authorList>
            <person name="Ma S."/>
        </authorList>
    </citation>
    <scope>NUCLEOTIDE SEQUENCE [LARGE SCALE GENOMIC DNA]</scope>
    <source>
        <strain evidence="11">NJN-17</strain>
    </source>
</reference>
<dbReference type="GO" id="GO:0005886">
    <property type="term" value="C:plasma membrane"/>
    <property type="evidence" value="ECO:0007669"/>
    <property type="project" value="UniProtKB-SubCell"/>
</dbReference>
<evidence type="ECO:0000256" key="1">
    <source>
        <dbReference type="ARBA" id="ARBA00004651"/>
    </source>
</evidence>
<dbReference type="KEGG" id="spoa:EQM13_11925"/>
<dbReference type="GO" id="GO:0015421">
    <property type="term" value="F:ABC-type oligopeptide transporter activity"/>
    <property type="evidence" value="ECO:0007669"/>
    <property type="project" value="TreeGrafter"/>
</dbReference>
<dbReference type="SUPFAM" id="SSF52540">
    <property type="entry name" value="P-loop containing nucleoside triphosphate hydrolases"/>
    <property type="match status" value="1"/>
</dbReference>
<dbReference type="PROSITE" id="PS00211">
    <property type="entry name" value="ABC_TRANSPORTER_1"/>
    <property type="match status" value="1"/>
</dbReference>
<feature type="transmembrane region" description="Helical" evidence="7">
    <location>
        <begin position="152"/>
        <end position="172"/>
    </location>
</feature>
<dbReference type="PANTHER" id="PTHR43394">
    <property type="entry name" value="ATP-DEPENDENT PERMEASE MDL1, MITOCHONDRIAL"/>
    <property type="match status" value="1"/>
</dbReference>
<evidence type="ECO:0000259" key="9">
    <source>
        <dbReference type="PROSITE" id="PS50929"/>
    </source>
</evidence>
<evidence type="ECO:0000256" key="5">
    <source>
        <dbReference type="ARBA" id="ARBA00022989"/>
    </source>
</evidence>
<dbReference type="Proteomes" id="UP000287969">
    <property type="component" value="Chromosome"/>
</dbReference>